<name>A0AA86N4M5_9EUKA</name>
<dbReference type="EMBL" id="CATOUU010000003">
    <property type="protein sequence ID" value="CAI9912743.1"/>
    <property type="molecule type" value="Genomic_DNA"/>
</dbReference>
<dbReference type="AlphaFoldDB" id="A0AA86N4M5"/>
<sequence length="222" mass="25250">MCQRNAENAIFSRRSESSENPPQTTGMQNQYVIQECTGGNDQNALIQFLQVRRENDLQYHSVQIDFIQKQQPDVIFYTLTQPSETAEIKQLCVTQNPKKCGTKTRQIILYQQRSYTFISKKFSGCASFCALDKYCCSMAQVASCQANYTKYNATFGSWYDVNNCTVPSTIEYGGYQKTEGQCDINTYSTPGSEPTCQMKIIDFVDDVFWTYDDSTGACNCQK</sequence>
<accession>A0AA86N4M5</accession>
<dbReference type="Proteomes" id="UP001642409">
    <property type="component" value="Unassembled WGS sequence"/>
</dbReference>
<evidence type="ECO:0000313" key="3">
    <source>
        <dbReference type="EMBL" id="CAL5998657.1"/>
    </source>
</evidence>
<reference evidence="3 4" key="2">
    <citation type="submission" date="2024-07" db="EMBL/GenBank/DDBJ databases">
        <authorList>
            <person name="Akdeniz Z."/>
        </authorList>
    </citation>
    <scope>NUCLEOTIDE SEQUENCE [LARGE SCALE GENOMIC DNA]</scope>
</reference>
<evidence type="ECO:0000313" key="4">
    <source>
        <dbReference type="Proteomes" id="UP001642409"/>
    </source>
</evidence>
<protein>
    <submittedName>
        <fullName evidence="3">Hypothetical_protein</fullName>
    </submittedName>
</protein>
<keyword evidence="4" id="KW-1185">Reference proteome</keyword>
<evidence type="ECO:0000256" key="1">
    <source>
        <dbReference type="SAM" id="MobiDB-lite"/>
    </source>
</evidence>
<gene>
    <name evidence="3" type="ORF">HINF_LOCUS15843</name>
    <name evidence="2" type="ORF">HINF_LOCUS388</name>
</gene>
<feature type="region of interest" description="Disordered" evidence="1">
    <location>
        <begin position="1"/>
        <end position="26"/>
    </location>
</feature>
<organism evidence="2">
    <name type="scientific">Hexamita inflata</name>
    <dbReference type="NCBI Taxonomy" id="28002"/>
    <lineage>
        <taxon>Eukaryota</taxon>
        <taxon>Metamonada</taxon>
        <taxon>Diplomonadida</taxon>
        <taxon>Hexamitidae</taxon>
        <taxon>Hexamitinae</taxon>
        <taxon>Hexamita</taxon>
    </lineage>
</organism>
<dbReference type="EMBL" id="CAXDID020000038">
    <property type="protein sequence ID" value="CAL5998657.1"/>
    <property type="molecule type" value="Genomic_DNA"/>
</dbReference>
<proteinExistence type="predicted"/>
<comment type="caution">
    <text evidence="2">The sequence shown here is derived from an EMBL/GenBank/DDBJ whole genome shotgun (WGS) entry which is preliminary data.</text>
</comment>
<reference evidence="2" key="1">
    <citation type="submission" date="2023-06" db="EMBL/GenBank/DDBJ databases">
        <authorList>
            <person name="Kurt Z."/>
        </authorList>
    </citation>
    <scope>NUCLEOTIDE SEQUENCE</scope>
</reference>
<evidence type="ECO:0000313" key="2">
    <source>
        <dbReference type="EMBL" id="CAI9912743.1"/>
    </source>
</evidence>